<dbReference type="RefSeq" id="XP_003032628.1">
    <property type="nucleotide sequence ID" value="XM_003032582.1"/>
</dbReference>
<proteinExistence type="predicted"/>
<protein>
    <submittedName>
        <fullName evidence="2">Expressed protein</fullName>
    </submittedName>
</protein>
<dbReference type="GeneID" id="9595348"/>
<dbReference type="KEGG" id="scm:SCHCO_02665386"/>
<dbReference type="Proteomes" id="UP000007431">
    <property type="component" value="Unassembled WGS sequence"/>
</dbReference>
<dbReference type="AlphaFoldDB" id="D8Q3P0"/>
<dbReference type="InParanoid" id="D8Q3P0"/>
<dbReference type="HOGENOM" id="CLU_2741473_0_0_1"/>
<dbReference type="VEuPathDB" id="FungiDB:SCHCODRAFT_02665386"/>
<feature type="region of interest" description="Disordered" evidence="1">
    <location>
        <begin position="1"/>
        <end position="32"/>
    </location>
</feature>
<reference evidence="2 3" key="1">
    <citation type="journal article" date="2010" name="Nat. Biotechnol.">
        <title>Genome sequence of the model mushroom Schizophyllum commune.</title>
        <authorList>
            <person name="Ohm R.A."/>
            <person name="de Jong J.F."/>
            <person name="Lugones L.G."/>
            <person name="Aerts A."/>
            <person name="Kothe E."/>
            <person name="Stajich J.E."/>
            <person name="de Vries R.P."/>
            <person name="Record E."/>
            <person name="Levasseur A."/>
            <person name="Baker S.E."/>
            <person name="Bartholomew K.A."/>
            <person name="Coutinho P.M."/>
            <person name="Erdmann S."/>
            <person name="Fowler T.J."/>
            <person name="Gathman A.C."/>
            <person name="Lombard V."/>
            <person name="Henrissat B."/>
            <person name="Knabe N."/>
            <person name="Kuees U."/>
            <person name="Lilly W.W."/>
            <person name="Lindquist E."/>
            <person name="Lucas S."/>
            <person name="Magnuson J.K."/>
            <person name="Piumi F."/>
            <person name="Raudaskoski M."/>
            <person name="Salamov A."/>
            <person name="Schmutz J."/>
            <person name="Schwarze F.W.M.R."/>
            <person name="vanKuyk P.A."/>
            <person name="Horton J.S."/>
            <person name="Grigoriev I.V."/>
            <person name="Woesten H.A.B."/>
        </authorList>
    </citation>
    <scope>NUCLEOTIDE SEQUENCE [LARGE SCALE GENOMIC DNA]</scope>
    <source>
        <strain evidence="3">H4-8 / FGSC 9210</strain>
    </source>
</reference>
<gene>
    <name evidence="2" type="ORF">SCHCODRAFT_84956</name>
</gene>
<name>D8Q3P0_SCHCM</name>
<evidence type="ECO:0000313" key="2">
    <source>
        <dbReference type="EMBL" id="EFI97725.1"/>
    </source>
</evidence>
<evidence type="ECO:0000313" key="3">
    <source>
        <dbReference type="Proteomes" id="UP000007431"/>
    </source>
</evidence>
<organism evidence="3">
    <name type="scientific">Schizophyllum commune (strain H4-8 / FGSC 9210)</name>
    <name type="common">Split gill fungus</name>
    <dbReference type="NCBI Taxonomy" id="578458"/>
    <lineage>
        <taxon>Eukaryota</taxon>
        <taxon>Fungi</taxon>
        <taxon>Dikarya</taxon>
        <taxon>Basidiomycota</taxon>
        <taxon>Agaricomycotina</taxon>
        <taxon>Agaricomycetes</taxon>
        <taxon>Agaricomycetidae</taxon>
        <taxon>Agaricales</taxon>
        <taxon>Schizophyllaceae</taxon>
        <taxon>Schizophyllum</taxon>
    </lineage>
</organism>
<sequence length="71" mass="7636">MSHQAAHRPVLDHTTQVLGRKRTPARPALGPHAPGRVVLHIFLFVGAGVTPPHSCGAQGRVGIAHRAVRRR</sequence>
<accession>D8Q3P0</accession>
<dbReference type="EMBL" id="GL377305">
    <property type="protein sequence ID" value="EFI97725.1"/>
    <property type="molecule type" value="Genomic_DNA"/>
</dbReference>
<keyword evidence="3" id="KW-1185">Reference proteome</keyword>
<evidence type="ECO:0000256" key="1">
    <source>
        <dbReference type="SAM" id="MobiDB-lite"/>
    </source>
</evidence>